<dbReference type="Pfam" id="PF03378">
    <property type="entry name" value="CAS_CSE1"/>
    <property type="match status" value="1"/>
</dbReference>
<dbReference type="Pfam" id="PF08506">
    <property type="entry name" value="Cse1"/>
    <property type="match status" value="1"/>
</dbReference>
<dbReference type="VEuPathDB" id="CryptoDB:CHUDEA3_1790"/>
<dbReference type="InterPro" id="IPR011989">
    <property type="entry name" value="ARM-like"/>
</dbReference>
<dbReference type="VEuPathDB" id="CryptoDB:GY17_00002701"/>
<evidence type="ECO:0000256" key="4">
    <source>
        <dbReference type="ARBA" id="ARBA00022448"/>
    </source>
</evidence>
<dbReference type="PROSITE" id="PS50166">
    <property type="entry name" value="IMPORTIN_B_NT"/>
    <property type="match status" value="1"/>
</dbReference>
<sequence>MEEIVTLLGLSTSINPADVKMAENSLNMKEGMPGFIETLLMIVTKTDIELHIRQVSCIYMKNLVKRKWDIDWEHGGMNKHDRDIIKGNIVNVYMSTPKMIQSQIGEMLLYISIRDFPVYWNDLLVSIVKFLPDEQTDLLSNNGMFLGSDLNALVSKLQQYESTLSMIKLILDKYRYAESSNKVLLELKEILKVVCEPMYRMFVYSSQCLFRRLPVIQDNTSRQLVMNICLLSCQLFYILHCCDIPEFFEDRIGPFMESFQAILELDTTPGLVDSEDQLIICLNIKSQIFENLRIYSDRYQEPFDIYARKSLSTVAILLTKMVSQNNNTVDTNPELSSSISSLIDEGLRLIGSLAATQWSDNAFMDSGVLDHLVEKILIPCTFLDINDLNIIEETPKDFVYKYLWDINDVCDSTSKRSAALECIKNLGKFYYTKLSELLSNLIISLLNGISNDVHGSSSIFDWEEFNEKSGNYCKYQITKSDVTREASVFLFICLSVRSFSKIGGVAHLEHGIDIVGFYDNYIKSFTSSPLMRCCALKYLIVFKSHFNNASSLDILQQSYNWLSTQTSSIEEMMILLAFERILTQKTASSTGNPSIQGGGIGANTSICTPNDNSNSGGALLKVQQGMGSQETVFKLSPTDTYNLCFQMIGNILHPMLKKAFQGGDKRTYLTESEFIPRCMMRLLTYLGKLGSELVNTLAPTIAECTKLAVENPKNPSFNHYLFELLGVCIRNSSDCEKLDNFVLPILIGILEKNLTDFIPYSLQLLALRLDTLASQNELYDKLFIHLIDAKIWHGPASAVPGIVRLCSSFFKRHSLFEATISSHVKQVFERFQFCLSHRRFQSTLSFEFLRDIVRFLPFQWYSQYLTALANLLLTKSQEWNRIGDHQTIIQVVGAFSIIVIKKPYGEMQETSLLNVLDTLQNGLSFIFFSKVVFPNLLKATLSPPLRYTIFIALLKLVSELTFERSKRNDFVLEAFKSVYLLFNAIKLSDDPNFQRRNSISTDLSGVSDDSAQNNYLAVLPDSNLDSQNPIQDEFEINYHKLLIASCHSSNNPYPSHKEILQILTSGPSSTSIGANSAHACNFIDCIRNSEQLNLMKITFQPYLNEISNHFVGDQNIQSFINSLK</sequence>
<dbReference type="PANTHER" id="PTHR10997">
    <property type="entry name" value="IMPORTIN-7, 8, 11"/>
    <property type="match status" value="1"/>
</dbReference>
<dbReference type="InterPro" id="IPR016024">
    <property type="entry name" value="ARM-type_fold"/>
</dbReference>
<evidence type="ECO:0000256" key="7">
    <source>
        <dbReference type="ARBA" id="ARBA00023242"/>
    </source>
</evidence>
<dbReference type="GO" id="GO:0031267">
    <property type="term" value="F:small GTPase binding"/>
    <property type="evidence" value="ECO:0007669"/>
    <property type="project" value="InterPro"/>
</dbReference>
<name>A0A0S4TCN8_CRYHO</name>
<dbReference type="GO" id="GO:0006611">
    <property type="term" value="P:protein export from nucleus"/>
    <property type="evidence" value="ECO:0007669"/>
    <property type="project" value="TreeGrafter"/>
</dbReference>
<keyword evidence="6" id="KW-0653">Protein transport</keyword>
<organism evidence="9">
    <name type="scientific">Cryptosporidium hominis</name>
    <dbReference type="NCBI Taxonomy" id="237895"/>
    <lineage>
        <taxon>Eukaryota</taxon>
        <taxon>Sar</taxon>
        <taxon>Alveolata</taxon>
        <taxon>Apicomplexa</taxon>
        <taxon>Conoidasida</taxon>
        <taxon>Coccidia</taxon>
        <taxon>Eucoccidiorida</taxon>
        <taxon>Eimeriorina</taxon>
        <taxon>Cryptosporidiidae</taxon>
        <taxon>Cryptosporidium</taxon>
    </lineage>
</organism>
<comment type="similarity">
    <text evidence="3">Belongs to the XPO2/CSE1 family.</text>
</comment>
<proteinExistence type="inferred from homology"/>
<dbReference type="EMBL" id="LN877949">
    <property type="protein sequence ID" value="CUV05049.1"/>
    <property type="molecule type" value="Genomic_DNA"/>
</dbReference>
<evidence type="ECO:0000313" key="9">
    <source>
        <dbReference type="EMBL" id="CUV05049.1"/>
    </source>
</evidence>
<dbReference type="Pfam" id="PF03810">
    <property type="entry name" value="IBN_N"/>
    <property type="match status" value="1"/>
</dbReference>
<evidence type="ECO:0000256" key="3">
    <source>
        <dbReference type="ARBA" id="ARBA00008669"/>
    </source>
</evidence>
<accession>A0A0S4TCN8</accession>
<keyword evidence="5" id="KW-0963">Cytoplasm</keyword>
<dbReference type="VEuPathDB" id="CryptoDB:ChTU502y2012_414g0195"/>
<evidence type="ECO:0000259" key="8">
    <source>
        <dbReference type="PROSITE" id="PS50166"/>
    </source>
</evidence>
<dbReference type="AlphaFoldDB" id="A0A0S4TCN8"/>
<evidence type="ECO:0000256" key="5">
    <source>
        <dbReference type="ARBA" id="ARBA00022490"/>
    </source>
</evidence>
<dbReference type="InterPro" id="IPR013713">
    <property type="entry name" value="XPO2_central"/>
</dbReference>
<dbReference type="SUPFAM" id="SSF48371">
    <property type="entry name" value="ARM repeat"/>
    <property type="match status" value="1"/>
</dbReference>
<gene>
    <name evidence="9" type="ORF">CHUDEA3_1790</name>
</gene>
<keyword evidence="7" id="KW-0539">Nucleus</keyword>
<dbReference type="GO" id="GO:0006606">
    <property type="term" value="P:protein import into nucleus"/>
    <property type="evidence" value="ECO:0007669"/>
    <property type="project" value="TreeGrafter"/>
</dbReference>
<dbReference type="GO" id="GO:0005829">
    <property type="term" value="C:cytosol"/>
    <property type="evidence" value="ECO:0007669"/>
    <property type="project" value="TreeGrafter"/>
</dbReference>
<dbReference type="Gene3D" id="1.25.10.10">
    <property type="entry name" value="Leucine-rich Repeat Variant"/>
    <property type="match status" value="1"/>
</dbReference>
<dbReference type="InterPro" id="IPR001494">
    <property type="entry name" value="Importin-beta_N"/>
</dbReference>
<dbReference type="GO" id="GO:0005049">
    <property type="term" value="F:nuclear export signal receptor activity"/>
    <property type="evidence" value="ECO:0007669"/>
    <property type="project" value="TreeGrafter"/>
</dbReference>
<evidence type="ECO:0000256" key="1">
    <source>
        <dbReference type="ARBA" id="ARBA00004123"/>
    </source>
</evidence>
<evidence type="ECO:0000256" key="6">
    <source>
        <dbReference type="ARBA" id="ARBA00022927"/>
    </source>
</evidence>
<feature type="domain" description="Importin N-terminal" evidence="8">
    <location>
        <begin position="22"/>
        <end position="95"/>
    </location>
</feature>
<dbReference type="SMART" id="SM00913">
    <property type="entry name" value="IBN_N"/>
    <property type="match status" value="1"/>
</dbReference>
<dbReference type="GO" id="GO:0005635">
    <property type="term" value="C:nuclear envelope"/>
    <property type="evidence" value="ECO:0007669"/>
    <property type="project" value="TreeGrafter"/>
</dbReference>
<dbReference type="VEuPathDB" id="CryptoDB:Chro.30213"/>
<dbReference type="Proteomes" id="UP000199752">
    <property type="component" value="Chromosome 3"/>
</dbReference>
<dbReference type="InterPro" id="IPR005043">
    <property type="entry name" value="XPO2_C"/>
</dbReference>
<keyword evidence="4" id="KW-0813">Transport</keyword>
<dbReference type="OrthoDB" id="3268246at2759"/>
<dbReference type="PANTHER" id="PTHR10997:SF8">
    <property type="entry name" value="EXPORTIN-2"/>
    <property type="match status" value="1"/>
</dbReference>
<protein>
    <recommendedName>
        <fullName evidence="8">Importin N-terminal domain-containing protein</fullName>
    </recommendedName>
</protein>
<evidence type="ECO:0000256" key="2">
    <source>
        <dbReference type="ARBA" id="ARBA00004496"/>
    </source>
</evidence>
<reference evidence="9" key="1">
    <citation type="submission" date="2015-08" db="EMBL/GenBank/DDBJ databases">
        <authorList>
            <person name="Babu N.S."/>
            <person name="Beckwith C.J."/>
            <person name="Beseler K.G."/>
            <person name="Brison A."/>
            <person name="Carone J.V."/>
            <person name="Caskin T.P."/>
            <person name="Diamond M."/>
            <person name="Durham M.E."/>
            <person name="Foxe J.M."/>
            <person name="Go M."/>
            <person name="Henderson B.A."/>
            <person name="Jones I.B."/>
            <person name="McGettigan J.A."/>
            <person name="Micheletti S.J."/>
            <person name="Nasrallah M.E."/>
            <person name="Ortiz D."/>
            <person name="Piller C.R."/>
            <person name="Privatt S.R."/>
            <person name="Schneider S.L."/>
            <person name="Sharp S."/>
            <person name="Smith T.C."/>
            <person name="Stanton J.D."/>
            <person name="Ullery H.E."/>
            <person name="Wilson R.J."/>
            <person name="Serrano M.G."/>
            <person name="Buck G."/>
            <person name="Lee V."/>
            <person name="Wang Y."/>
            <person name="Carvalho R."/>
            <person name="Voegtly L."/>
            <person name="Shi R."/>
            <person name="Duckworth R."/>
            <person name="Johnson A."/>
            <person name="Loviza R."/>
            <person name="Walstead R."/>
            <person name="Shah Z."/>
            <person name="Kiflezghi M."/>
            <person name="Wade K."/>
            <person name="Ball S.L."/>
            <person name="Bradley K.W."/>
            <person name="Asai D.J."/>
            <person name="Bowman C.A."/>
            <person name="Russell D.A."/>
            <person name="Pope W.H."/>
            <person name="Jacobs-Sera D."/>
            <person name="Hendrix R.W."/>
            <person name="Hatfull G.F."/>
        </authorList>
    </citation>
    <scope>NUCLEOTIDE SEQUENCE [LARGE SCALE GENOMIC DNA]</scope>
</reference>
<comment type="subcellular location">
    <subcellularLocation>
        <location evidence="2">Cytoplasm</location>
    </subcellularLocation>
    <subcellularLocation>
        <location evidence="1">Nucleus</location>
    </subcellularLocation>
</comment>